<organism evidence="1">
    <name type="scientific">Micrurus lemniscatus lemniscatus</name>
    <dbReference type="NCBI Taxonomy" id="129467"/>
    <lineage>
        <taxon>Eukaryota</taxon>
        <taxon>Metazoa</taxon>
        <taxon>Chordata</taxon>
        <taxon>Craniata</taxon>
        <taxon>Vertebrata</taxon>
        <taxon>Euteleostomi</taxon>
        <taxon>Lepidosauria</taxon>
        <taxon>Squamata</taxon>
        <taxon>Bifurcata</taxon>
        <taxon>Unidentata</taxon>
        <taxon>Episquamata</taxon>
        <taxon>Toxicofera</taxon>
        <taxon>Serpentes</taxon>
        <taxon>Colubroidea</taxon>
        <taxon>Elapidae</taxon>
        <taxon>Elapinae</taxon>
        <taxon>Micrurus</taxon>
    </lineage>
</organism>
<dbReference type="AlphaFoldDB" id="A0A2D4HL33"/>
<accession>A0A2D4HL33</accession>
<dbReference type="EMBL" id="IACK01041121">
    <property type="protein sequence ID" value="LAA72695.1"/>
    <property type="molecule type" value="Transcribed_RNA"/>
</dbReference>
<protein>
    <submittedName>
        <fullName evidence="1">Uncharacterized protein</fullName>
    </submittedName>
</protein>
<reference evidence="1" key="1">
    <citation type="submission" date="2017-07" db="EMBL/GenBank/DDBJ databases">
        <authorList>
            <person name="Mikheyev A."/>
            <person name="Grau M."/>
        </authorList>
    </citation>
    <scope>NUCLEOTIDE SEQUENCE</scope>
    <source>
        <tissue evidence="1">Venom_gland</tissue>
    </source>
</reference>
<proteinExistence type="predicted"/>
<evidence type="ECO:0000313" key="1">
    <source>
        <dbReference type="EMBL" id="LAA72695.1"/>
    </source>
</evidence>
<reference evidence="1" key="2">
    <citation type="submission" date="2017-11" db="EMBL/GenBank/DDBJ databases">
        <title>Coralsnake Venomics: Analyses of Venom Gland Transcriptomes and Proteomes of Six Brazilian Taxa.</title>
        <authorList>
            <person name="Aird S.D."/>
            <person name="Jorge da Silva N."/>
            <person name="Qiu L."/>
            <person name="Villar-Briones A."/>
            <person name="Aparecida-Saddi V."/>
            <person name="Campos-Telles M.P."/>
            <person name="Grau M."/>
            <person name="Mikheyev A.S."/>
        </authorList>
    </citation>
    <scope>NUCLEOTIDE SEQUENCE</scope>
    <source>
        <tissue evidence="1">Venom_gland</tissue>
    </source>
</reference>
<name>A0A2D4HL33_MICLE</name>
<sequence length="119" mass="13719">MKKLQPGEQMRPPFPGHEVSLLCNSTLAQQDPPSETVWSHLKVMFSLNLLCQPSYHAGLMYKETIFIKVKGKALSFKIRSTQWESYILQESQLEEHDFKPFSTPIPLTVKQYTILGHKD</sequence>